<name>A0ABS5W8B5_9SPHN</name>
<reference evidence="2 3" key="1">
    <citation type="submission" date="2021-05" db="EMBL/GenBank/DDBJ databases">
        <title>Croceibacterium sp. LX-88 genome sequence.</title>
        <authorList>
            <person name="Luo X."/>
        </authorList>
    </citation>
    <scope>NUCLEOTIDE SEQUENCE [LARGE SCALE GENOMIC DNA]</scope>
    <source>
        <strain evidence="2 3">LX-88</strain>
    </source>
</reference>
<keyword evidence="3" id="KW-1185">Reference proteome</keyword>
<feature type="region of interest" description="Disordered" evidence="1">
    <location>
        <begin position="1"/>
        <end position="60"/>
    </location>
</feature>
<evidence type="ECO:0000256" key="1">
    <source>
        <dbReference type="SAM" id="MobiDB-lite"/>
    </source>
</evidence>
<sequence length="60" mass="6763">MWTLHKQQQQRGVQLRTRKSGEAPVEAVKDREAQDHEQAGMARPKASKAELDTLPLPEGK</sequence>
<evidence type="ECO:0000313" key="3">
    <source>
        <dbReference type="Proteomes" id="UP000811255"/>
    </source>
</evidence>
<dbReference type="Proteomes" id="UP000811255">
    <property type="component" value="Unassembled WGS sequence"/>
</dbReference>
<comment type="caution">
    <text evidence="2">The sequence shown here is derived from an EMBL/GenBank/DDBJ whole genome shotgun (WGS) entry which is preliminary data.</text>
</comment>
<proteinExistence type="predicted"/>
<organism evidence="2 3">
    <name type="scientific">Croceibacterium selenioxidans</name>
    <dbReference type="NCBI Taxonomy" id="2838833"/>
    <lineage>
        <taxon>Bacteria</taxon>
        <taxon>Pseudomonadati</taxon>
        <taxon>Pseudomonadota</taxon>
        <taxon>Alphaproteobacteria</taxon>
        <taxon>Sphingomonadales</taxon>
        <taxon>Erythrobacteraceae</taxon>
        <taxon>Croceibacterium</taxon>
    </lineage>
</organism>
<dbReference type="EMBL" id="JAHFVK010000002">
    <property type="protein sequence ID" value="MBT2135538.1"/>
    <property type="molecule type" value="Genomic_DNA"/>
</dbReference>
<accession>A0ABS5W8B5</accession>
<evidence type="ECO:0000313" key="2">
    <source>
        <dbReference type="EMBL" id="MBT2135538.1"/>
    </source>
</evidence>
<dbReference type="RefSeq" id="WP_214537241.1">
    <property type="nucleotide sequence ID" value="NZ_JAHFVK010000002.1"/>
</dbReference>
<protein>
    <submittedName>
        <fullName evidence="2">Uncharacterized protein</fullName>
    </submittedName>
</protein>
<feature type="compositionally biased region" description="Polar residues" evidence="1">
    <location>
        <begin position="1"/>
        <end position="12"/>
    </location>
</feature>
<gene>
    <name evidence="2" type="ORF">KK137_14465</name>
</gene>
<feature type="compositionally biased region" description="Basic and acidic residues" evidence="1">
    <location>
        <begin position="27"/>
        <end position="38"/>
    </location>
</feature>